<keyword evidence="1" id="KW-0472">Membrane</keyword>
<dbReference type="RefSeq" id="WP_032059265.1">
    <property type="nucleotide sequence ID" value="NZ_JEXD01000010.1"/>
</dbReference>
<sequence>MLKDYLGPAAEHKHKAEQAIKEKRFDDAWRHLNEQKINYFQHAKQCNFTEKQTLGLDAVVHITMGNLLRREGKHLQALYHIAYVYKVGKLENPQNDSNDDRLRIYYKRAKRDGGFENFKQGLDLFPSYDYQSVQHFTSSLLNSGDVKQRVITSPQIEEKPIAKIPEINKNAINNKFLAERKKKKEEHIGIPPPLKKPEKKQVIQYEKTNSQISATPVSSSSKTEGCRSSVSGFFIAATCVVIGLILLVWLLSY</sequence>
<proteinExistence type="predicted"/>
<protein>
    <submittedName>
        <fullName evidence="2">Uncharacterized protein</fullName>
    </submittedName>
</protein>
<dbReference type="PATRIC" id="fig|1310607.3.peg.1620"/>
<comment type="caution">
    <text evidence="2">The sequence shown here is derived from an EMBL/GenBank/DDBJ whole genome shotgun (WGS) entry which is preliminary data.</text>
</comment>
<organism evidence="2 3">
    <name type="scientific">Acinetobacter baumannii 625974</name>
    <dbReference type="NCBI Taxonomy" id="1310607"/>
    <lineage>
        <taxon>Bacteria</taxon>
        <taxon>Pseudomonadati</taxon>
        <taxon>Pseudomonadota</taxon>
        <taxon>Gammaproteobacteria</taxon>
        <taxon>Moraxellales</taxon>
        <taxon>Moraxellaceae</taxon>
        <taxon>Acinetobacter</taxon>
        <taxon>Acinetobacter calcoaceticus/baumannii complex</taxon>
    </lineage>
</organism>
<evidence type="ECO:0000313" key="3">
    <source>
        <dbReference type="Proteomes" id="UP000021108"/>
    </source>
</evidence>
<dbReference type="Proteomes" id="UP000021108">
    <property type="component" value="Unassembled WGS sequence"/>
</dbReference>
<keyword evidence="1" id="KW-0812">Transmembrane</keyword>
<reference evidence="2 3" key="1">
    <citation type="submission" date="2014-02" db="EMBL/GenBank/DDBJ databases">
        <title>Comparative genomics and transcriptomics to identify genetic mechanisms underlying the emergence of carbapenem resistant Acinetobacter baumannii (CRAb).</title>
        <authorList>
            <person name="Harris A.D."/>
            <person name="Johnson K.J."/>
            <person name="George J."/>
            <person name="Shefchek K."/>
            <person name="Daugherty S.C."/>
            <person name="Parankush S."/>
            <person name="Sadzewicz L."/>
            <person name="Tallon L."/>
            <person name="Sengamalay N."/>
            <person name="Hazen T.H."/>
            <person name="Rasko D.A."/>
        </authorList>
    </citation>
    <scope>NUCLEOTIDE SEQUENCE [LARGE SCALE GENOMIC DNA]</scope>
    <source>
        <strain evidence="2 3">625974</strain>
    </source>
</reference>
<dbReference type="EMBL" id="JEXD01000010">
    <property type="protein sequence ID" value="EXC07848.1"/>
    <property type="molecule type" value="Genomic_DNA"/>
</dbReference>
<accession>A0A009PZ82</accession>
<name>A0A009PZ82_ACIBA</name>
<dbReference type="AlphaFoldDB" id="A0A009PZ82"/>
<keyword evidence="1" id="KW-1133">Transmembrane helix</keyword>
<evidence type="ECO:0000313" key="2">
    <source>
        <dbReference type="EMBL" id="EXC07848.1"/>
    </source>
</evidence>
<evidence type="ECO:0000256" key="1">
    <source>
        <dbReference type="SAM" id="Phobius"/>
    </source>
</evidence>
<gene>
    <name evidence="2" type="ORF">J506_1667</name>
</gene>
<feature type="transmembrane region" description="Helical" evidence="1">
    <location>
        <begin position="230"/>
        <end position="251"/>
    </location>
</feature>